<feature type="transmembrane region" description="Helical" evidence="6">
    <location>
        <begin position="111"/>
        <end position="132"/>
    </location>
</feature>
<keyword evidence="9" id="KW-1185">Reference proteome</keyword>
<evidence type="ECO:0000313" key="10">
    <source>
        <dbReference type="WBParaSite" id="SBAD_0001218701-mRNA-1"/>
    </source>
</evidence>
<evidence type="ECO:0000313" key="9">
    <source>
        <dbReference type="Proteomes" id="UP000270296"/>
    </source>
</evidence>
<feature type="transmembrane region" description="Helical" evidence="6">
    <location>
        <begin position="246"/>
        <end position="270"/>
    </location>
</feature>
<dbReference type="GO" id="GO:0004930">
    <property type="term" value="F:G protein-coupled receptor activity"/>
    <property type="evidence" value="ECO:0007669"/>
    <property type="project" value="InterPro"/>
</dbReference>
<feature type="transmembrane region" description="Helical" evidence="6">
    <location>
        <begin position="282"/>
        <end position="304"/>
    </location>
</feature>
<sequence>MCGLATSNSNSTNTTSYYGGVSGWRQNAYAVAVPIFISICVLVMVSNLLVLVTLRWVKTKPTSTLRFTVSLAISDVWTSTIVAVSLVYNSYITVVYRLSISACVALTFEGIHTGGLLTGTLHLLALSVNHYIVVSQPFLHHKILSTRNTLTVIVLLWVIPPVALLLCFASIENQGFRSPDGKCTDVDFFHKLEFRLTISIIILLFIVMMSLLYIAVLVFLNKEAKKFLIKQHCSNSQRIRRMRNTLVTTLIIWGTFVVGWIPTSLIFVLTCSTCLFPYSQTSAYNVVFFISILANLCILLKSLVNPIVYAIRIPEIRTVMTRLLQRWGSGSKKRQRKCALQSCRPRNRRSPDEMILK</sequence>
<dbReference type="InterPro" id="IPR017452">
    <property type="entry name" value="GPCR_Rhodpsn_7TM"/>
</dbReference>
<dbReference type="PRINTS" id="PR00237">
    <property type="entry name" value="GPCRRHODOPSN"/>
</dbReference>
<keyword evidence="2" id="KW-1003">Cell membrane</keyword>
<feature type="transmembrane region" description="Helical" evidence="6">
    <location>
        <begin position="152"/>
        <end position="171"/>
    </location>
</feature>
<dbReference type="PROSITE" id="PS50262">
    <property type="entry name" value="G_PROTEIN_RECEP_F1_2"/>
    <property type="match status" value="1"/>
</dbReference>
<evidence type="ECO:0000256" key="6">
    <source>
        <dbReference type="SAM" id="Phobius"/>
    </source>
</evidence>
<feature type="transmembrane region" description="Helical" evidence="6">
    <location>
        <begin position="196"/>
        <end position="220"/>
    </location>
</feature>
<feature type="transmembrane region" description="Helical" evidence="6">
    <location>
        <begin position="69"/>
        <end position="91"/>
    </location>
</feature>
<dbReference type="GO" id="GO:0005886">
    <property type="term" value="C:plasma membrane"/>
    <property type="evidence" value="ECO:0007669"/>
    <property type="project" value="UniProtKB-SubCell"/>
</dbReference>
<keyword evidence="3 6" id="KW-0812">Transmembrane</keyword>
<dbReference type="OrthoDB" id="9894375at2759"/>
<evidence type="ECO:0000256" key="5">
    <source>
        <dbReference type="ARBA" id="ARBA00023136"/>
    </source>
</evidence>
<keyword evidence="5 6" id="KW-0472">Membrane</keyword>
<feature type="transmembrane region" description="Helical" evidence="6">
    <location>
        <begin position="28"/>
        <end position="57"/>
    </location>
</feature>
<organism evidence="10">
    <name type="scientific">Soboliphyme baturini</name>
    <dbReference type="NCBI Taxonomy" id="241478"/>
    <lineage>
        <taxon>Eukaryota</taxon>
        <taxon>Metazoa</taxon>
        <taxon>Ecdysozoa</taxon>
        <taxon>Nematoda</taxon>
        <taxon>Enoplea</taxon>
        <taxon>Dorylaimia</taxon>
        <taxon>Dioctophymatida</taxon>
        <taxon>Dioctophymatoidea</taxon>
        <taxon>Soboliphymatidae</taxon>
        <taxon>Soboliphyme</taxon>
    </lineage>
</organism>
<evidence type="ECO:0000256" key="1">
    <source>
        <dbReference type="ARBA" id="ARBA00004651"/>
    </source>
</evidence>
<reference evidence="8 9" key="2">
    <citation type="submission" date="2018-11" db="EMBL/GenBank/DDBJ databases">
        <authorList>
            <consortium name="Pathogen Informatics"/>
        </authorList>
    </citation>
    <scope>NUCLEOTIDE SEQUENCE [LARGE SCALE GENOMIC DNA]</scope>
</reference>
<dbReference type="PANTHER" id="PTHR22750">
    <property type="entry name" value="G-PROTEIN COUPLED RECEPTOR"/>
    <property type="match status" value="1"/>
</dbReference>
<dbReference type="CDD" id="cd00637">
    <property type="entry name" value="7tm_classA_rhodopsin-like"/>
    <property type="match status" value="1"/>
</dbReference>
<reference evidence="10" key="1">
    <citation type="submission" date="2016-06" db="UniProtKB">
        <authorList>
            <consortium name="WormBaseParasite"/>
        </authorList>
    </citation>
    <scope>IDENTIFICATION</scope>
</reference>
<comment type="subcellular location">
    <subcellularLocation>
        <location evidence="1">Cell membrane</location>
        <topology evidence="1">Multi-pass membrane protein</topology>
    </subcellularLocation>
</comment>
<evidence type="ECO:0000256" key="4">
    <source>
        <dbReference type="ARBA" id="ARBA00022989"/>
    </source>
</evidence>
<evidence type="ECO:0000256" key="3">
    <source>
        <dbReference type="ARBA" id="ARBA00022692"/>
    </source>
</evidence>
<name>A0A183J7E6_9BILA</name>
<dbReference type="EMBL" id="UZAM01016396">
    <property type="protein sequence ID" value="VDP43019.1"/>
    <property type="molecule type" value="Genomic_DNA"/>
</dbReference>
<dbReference type="InterPro" id="IPR000276">
    <property type="entry name" value="GPCR_Rhodpsn"/>
</dbReference>
<dbReference type="Gene3D" id="1.20.1070.10">
    <property type="entry name" value="Rhodopsin 7-helix transmembrane proteins"/>
    <property type="match status" value="1"/>
</dbReference>
<feature type="domain" description="G-protein coupled receptors family 1 profile" evidence="7">
    <location>
        <begin position="46"/>
        <end position="309"/>
    </location>
</feature>
<keyword evidence="4 6" id="KW-1133">Transmembrane helix</keyword>
<evidence type="ECO:0000259" key="7">
    <source>
        <dbReference type="PROSITE" id="PS50262"/>
    </source>
</evidence>
<dbReference type="SUPFAM" id="SSF81321">
    <property type="entry name" value="Family A G protein-coupled receptor-like"/>
    <property type="match status" value="1"/>
</dbReference>
<evidence type="ECO:0000256" key="2">
    <source>
        <dbReference type="ARBA" id="ARBA00022475"/>
    </source>
</evidence>
<accession>A0A183J7E6</accession>
<dbReference type="Pfam" id="PF00001">
    <property type="entry name" value="7tm_1"/>
    <property type="match status" value="1"/>
</dbReference>
<dbReference type="AlphaFoldDB" id="A0A183J7E6"/>
<dbReference type="Proteomes" id="UP000270296">
    <property type="component" value="Unassembled WGS sequence"/>
</dbReference>
<evidence type="ECO:0000313" key="8">
    <source>
        <dbReference type="EMBL" id="VDP43019.1"/>
    </source>
</evidence>
<proteinExistence type="predicted"/>
<gene>
    <name evidence="8" type="ORF">SBAD_LOCUS11794</name>
</gene>
<dbReference type="WBParaSite" id="SBAD_0001218701-mRNA-1">
    <property type="protein sequence ID" value="SBAD_0001218701-mRNA-1"/>
    <property type="gene ID" value="SBAD_0001218701"/>
</dbReference>
<protein>
    <submittedName>
        <fullName evidence="10">G_PROTEIN_RECEP_F1_2 domain-containing protein</fullName>
    </submittedName>
</protein>